<dbReference type="STRING" id="394193.SAMN04489732_12731"/>
<name>A0A1H8YMM0_9PSEU</name>
<gene>
    <name evidence="1" type="ORF">SAMN04489732_12731</name>
</gene>
<accession>A0A1H8YMM0</accession>
<organism evidence="1 2">
    <name type="scientific">Amycolatopsis saalfeldensis</name>
    <dbReference type="NCBI Taxonomy" id="394193"/>
    <lineage>
        <taxon>Bacteria</taxon>
        <taxon>Bacillati</taxon>
        <taxon>Actinomycetota</taxon>
        <taxon>Actinomycetes</taxon>
        <taxon>Pseudonocardiales</taxon>
        <taxon>Pseudonocardiaceae</taxon>
        <taxon>Amycolatopsis</taxon>
    </lineage>
</organism>
<dbReference type="Proteomes" id="UP000198582">
    <property type="component" value="Unassembled WGS sequence"/>
</dbReference>
<dbReference type="EMBL" id="FOEF01000027">
    <property type="protein sequence ID" value="SEP53435.1"/>
    <property type="molecule type" value="Genomic_DNA"/>
</dbReference>
<dbReference type="AlphaFoldDB" id="A0A1H8YMM0"/>
<protein>
    <submittedName>
        <fullName evidence="1">Uncharacterized protein</fullName>
    </submittedName>
</protein>
<sequence>MPVLVVVLSLTVGGGLLAREMYLRPEAKAVDSGAVAPLTSVEPDDQPGSGQVEVTDDVAHHPQDEAVRPVIQAYFDSINNRNYDAWKKTVSVQRVQQKPSAESWAKDFRSTKDGSIMIYRIEPAAHGSLRVLLGFTSTQSKEDAPENLKSGCIHWRLVWPMVFQGGGFKIDTVDSTGRSPEGEAC</sequence>
<dbReference type="OrthoDB" id="5181866at2"/>
<keyword evidence="2" id="KW-1185">Reference proteome</keyword>
<reference evidence="1 2" key="1">
    <citation type="submission" date="2016-10" db="EMBL/GenBank/DDBJ databases">
        <authorList>
            <person name="de Groot N.N."/>
        </authorList>
    </citation>
    <scope>NUCLEOTIDE SEQUENCE [LARGE SCALE GENOMIC DNA]</scope>
    <source>
        <strain evidence="1 2">DSM 44993</strain>
    </source>
</reference>
<proteinExistence type="predicted"/>
<evidence type="ECO:0000313" key="1">
    <source>
        <dbReference type="EMBL" id="SEP53435.1"/>
    </source>
</evidence>
<evidence type="ECO:0000313" key="2">
    <source>
        <dbReference type="Proteomes" id="UP000198582"/>
    </source>
</evidence>